<feature type="compositionally biased region" description="Basic and acidic residues" evidence="1">
    <location>
        <begin position="165"/>
        <end position="180"/>
    </location>
</feature>
<comment type="caution">
    <text evidence="2">The sequence shown here is derived from an EMBL/GenBank/DDBJ whole genome shotgun (WGS) entry which is preliminary data.</text>
</comment>
<dbReference type="STRING" id="100816.A0A175W4H7"/>
<keyword evidence="3" id="KW-1185">Reference proteome</keyword>
<dbReference type="AlphaFoldDB" id="A0A175W4H7"/>
<feature type="region of interest" description="Disordered" evidence="1">
    <location>
        <begin position="147"/>
        <end position="219"/>
    </location>
</feature>
<name>A0A175W4H7_9PEZI</name>
<evidence type="ECO:0000313" key="2">
    <source>
        <dbReference type="EMBL" id="KXX78485.1"/>
    </source>
</evidence>
<dbReference type="Proteomes" id="UP000078237">
    <property type="component" value="Unassembled WGS sequence"/>
</dbReference>
<dbReference type="VEuPathDB" id="FungiDB:MMYC01_204918"/>
<feature type="region of interest" description="Disordered" evidence="1">
    <location>
        <begin position="95"/>
        <end position="117"/>
    </location>
</feature>
<dbReference type="OrthoDB" id="336321at2759"/>
<dbReference type="EMBL" id="LCTW02000118">
    <property type="protein sequence ID" value="KXX78485.1"/>
    <property type="molecule type" value="Genomic_DNA"/>
</dbReference>
<sequence>MSNSHASLQPVPASELLDQELARKERLCRKGNLRTGCRELDEYVLLGGLERGSVVGLSVEEEEMGLLIGLQTVANVVAGGRGRGAGHHYAASNRAAAKAAEGADQQPSREPTRTEKRVQDCLERISISRVFDIEGLRQVLGELEDAVSTRPSPVARGMEAGSKLDTVRPEQQVRQRAEVRDSEEEDSLSPPQSPYPQSPTAQPRDGNPSPEGPIPSSLPDLILITHTSALLSSLFTTRDKPTAHESTFLLASHLQYLTRSPILGDPLIMLLNSTTSPFSPAHDDVVTATVNDEPRQAKLPEPTLSSIFNPPPQASHPPGHASYRNKPSFGQVFAQMLDLHLLCTRVPRTKEDVAAAGGGLGSEFVSYVWVVEVLLDETGVYEGSAFDICGARRSREQRWGAVYVDELKGGTVVDAFGERTTRAIKST</sequence>
<gene>
    <name evidence="2" type="ORF">MMYC01_204918</name>
</gene>
<dbReference type="InterPro" id="IPR027417">
    <property type="entry name" value="P-loop_NTPase"/>
</dbReference>
<proteinExistence type="predicted"/>
<organism evidence="2 3">
    <name type="scientific">Madurella mycetomatis</name>
    <dbReference type="NCBI Taxonomy" id="100816"/>
    <lineage>
        <taxon>Eukaryota</taxon>
        <taxon>Fungi</taxon>
        <taxon>Dikarya</taxon>
        <taxon>Ascomycota</taxon>
        <taxon>Pezizomycotina</taxon>
        <taxon>Sordariomycetes</taxon>
        <taxon>Sordariomycetidae</taxon>
        <taxon>Sordariales</taxon>
        <taxon>Sordariales incertae sedis</taxon>
        <taxon>Madurella</taxon>
    </lineage>
</organism>
<feature type="region of interest" description="Disordered" evidence="1">
    <location>
        <begin position="294"/>
        <end position="321"/>
    </location>
</feature>
<dbReference type="Gene3D" id="3.40.50.300">
    <property type="entry name" value="P-loop containing nucleotide triphosphate hydrolases"/>
    <property type="match status" value="1"/>
</dbReference>
<accession>A0A175W4H7</accession>
<evidence type="ECO:0000313" key="3">
    <source>
        <dbReference type="Proteomes" id="UP000078237"/>
    </source>
</evidence>
<protein>
    <submittedName>
        <fullName evidence="2">Uncharacterized protein</fullName>
    </submittedName>
</protein>
<evidence type="ECO:0000256" key="1">
    <source>
        <dbReference type="SAM" id="MobiDB-lite"/>
    </source>
</evidence>
<reference evidence="2 3" key="1">
    <citation type="journal article" date="2016" name="Genome Announc.">
        <title>Genome Sequence of Madurella mycetomatis mm55, Isolated from a Human Mycetoma Case in Sudan.</title>
        <authorList>
            <person name="Smit S."/>
            <person name="Derks M.F."/>
            <person name="Bervoets S."/>
            <person name="Fahal A."/>
            <person name="van Leeuwen W."/>
            <person name="van Belkum A."/>
            <person name="van de Sande W.W."/>
        </authorList>
    </citation>
    <scope>NUCLEOTIDE SEQUENCE [LARGE SCALE GENOMIC DNA]</scope>
    <source>
        <strain evidence="3">mm55</strain>
    </source>
</reference>